<dbReference type="InterPro" id="IPR050647">
    <property type="entry name" value="Plant_LRR-RLKs"/>
</dbReference>
<evidence type="ECO:0000256" key="3">
    <source>
        <dbReference type="SAM" id="MobiDB-lite"/>
    </source>
</evidence>
<feature type="transmembrane region" description="Helical" evidence="4">
    <location>
        <begin position="738"/>
        <end position="760"/>
    </location>
</feature>
<dbReference type="InterPro" id="IPR032675">
    <property type="entry name" value="LRR_dom_sf"/>
</dbReference>
<dbReference type="AlphaFoldDB" id="A0A0S4IWS5"/>
<name>A0A0S4IWS5_BODSA</name>
<evidence type="ECO:0000256" key="5">
    <source>
        <dbReference type="SAM" id="SignalP"/>
    </source>
</evidence>
<evidence type="ECO:0000313" key="6">
    <source>
        <dbReference type="EMBL" id="CUF80416.1"/>
    </source>
</evidence>
<feature type="transmembrane region" description="Helical" evidence="4">
    <location>
        <begin position="700"/>
        <end position="718"/>
    </location>
</feature>
<reference evidence="7" key="1">
    <citation type="submission" date="2015-09" db="EMBL/GenBank/DDBJ databases">
        <authorList>
            <consortium name="Pathogen Informatics"/>
        </authorList>
    </citation>
    <scope>NUCLEOTIDE SEQUENCE [LARGE SCALE GENOMIC DNA]</scope>
    <source>
        <strain evidence="7">Lake Konstanz</strain>
    </source>
</reference>
<dbReference type="GO" id="GO:0005524">
    <property type="term" value="F:ATP binding"/>
    <property type="evidence" value="ECO:0007669"/>
    <property type="project" value="UniProtKB-KW"/>
</dbReference>
<accession>A0A0S4IWS5</accession>
<dbReference type="InterPro" id="IPR001611">
    <property type="entry name" value="Leu-rich_rpt"/>
</dbReference>
<dbReference type="Pfam" id="PF00560">
    <property type="entry name" value="LRR_1"/>
    <property type="match status" value="3"/>
</dbReference>
<keyword evidence="7" id="KW-1185">Reference proteome</keyword>
<dbReference type="OrthoDB" id="27267at2759"/>
<keyword evidence="4" id="KW-0812">Transmembrane</keyword>
<feature type="region of interest" description="Disordered" evidence="3">
    <location>
        <begin position="534"/>
        <end position="553"/>
    </location>
</feature>
<sequence length="1103" mass="117509">MSHTMMIFLWLFVGVTIRSSDAACVCESALPALLSLYHATNGAYWRDPWNITSGPNGNNVSVCDLKGITCAAPQSIFIQLTGQNLTGTIPDDLAPLHPYVYALDLSNNSLSGTLPASMSLYGATIGMITVMKNPRLTGTLPPELRNWTNLLDFTANACDFYGTLPPEYAEWGASIGYFAVFTNRISGTVPSEYQNWSSLVVFSISNNQMTGTIPEIVFTGWGRNLLDLSLANNSFYGNPFSTTLCAYAVALNNIRLEYNRFSGTIPSSCISRFSALEQLYMSTNSFSGTIPSAIGSLSLLRAFDVSMNQFEGTLPAELSKLTALTSFSAQANNFSGTLPPQYASWLKISSFLVNSNKHLSGSLPEAYAAWGDSINVIRVSTNTFTGPLPDSWGRAFTSLTTLVFSGNRISGTIPASWSGMTKLTILGLDSNELVGTLPSSWKTLSSLQGLSINHNALLGGAIPPSWSGMSKLVFFVLCHTNVCGNATTFPYVAVLGGFTCPSSSLLATMKDTELINYVLTAPKVFSVECLNSTAGTPTPQSSGSNSGRGPTNSSASVLPYTTVATAAATTAVWSVVATRGLPISGASSPAASVAFLQGAFAASRLRRRCTAAEALNTESDPPLSDPMDNPTQIELPSSAGAYAGGAVVGNSALLMGVTLICHAAAALRTWDQLRPASSQRSRAVIKLLPSEGLRLPGGALAMYSLLLTPSIAACVVLWMSGGGGSGSDEEEETVAGSYVLGVIGAIIWVTPLGLITWRLLSVRFPFMTTKLRKRQPQRREEVVATNLSKPVAIAVVLPSTTNSDNNRENSSSKLKRSSLRWRRFFASVAELMMTPTHTWHIRDEFKGGGELTARSQKLFYHSYGAFFAGVRSEWRMLFALELFVALVCGAVQGAAEEIGTSGAASDACSAAEWGSATLAALTAAVLLLHVVVRPCLVRYDELQTIVLTALTVASEIANAVGGDAGEQVGEMIALTAAILQASLAVIEIFVERFVLDASPSVVASPYYAAAEEEEERSGAPQIDQSTLSSKRHARYGNPSDGHAPIITDPVVAASAADSLEQQQQPTRNFVTLSQIKGLKHVLKLIAVQQHRQRHHRSPPSSEK</sequence>
<dbReference type="SUPFAM" id="SSF52058">
    <property type="entry name" value="L domain-like"/>
    <property type="match status" value="2"/>
</dbReference>
<feature type="region of interest" description="Disordered" evidence="3">
    <location>
        <begin position="1013"/>
        <end position="1044"/>
    </location>
</feature>
<evidence type="ECO:0000256" key="2">
    <source>
        <dbReference type="ARBA" id="ARBA00022737"/>
    </source>
</evidence>
<dbReference type="Gene3D" id="3.80.10.10">
    <property type="entry name" value="Ribonuclease Inhibitor"/>
    <property type="match status" value="4"/>
</dbReference>
<dbReference type="Proteomes" id="UP000051952">
    <property type="component" value="Unassembled WGS sequence"/>
</dbReference>
<keyword evidence="4" id="KW-1133">Transmembrane helix</keyword>
<gene>
    <name evidence="6" type="ORF">BSAL_65870</name>
</gene>
<feature type="signal peptide" evidence="5">
    <location>
        <begin position="1"/>
        <end position="22"/>
    </location>
</feature>
<dbReference type="VEuPathDB" id="TriTrypDB:BSAL_65870"/>
<keyword evidence="2" id="KW-0677">Repeat</keyword>
<dbReference type="FunFam" id="3.80.10.10:FF:000383">
    <property type="entry name" value="Leucine-rich repeat receptor protein kinase EMS1"/>
    <property type="match status" value="1"/>
</dbReference>
<keyword evidence="4" id="KW-0472">Membrane</keyword>
<keyword evidence="5" id="KW-0732">Signal</keyword>
<evidence type="ECO:0000256" key="4">
    <source>
        <dbReference type="SAM" id="Phobius"/>
    </source>
</evidence>
<evidence type="ECO:0000313" key="7">
    <source>
        <dbReference type="Proteomes" id="UP000051952"/>
    </source>
</evidence>
<feature type="chain" id="PRO_5006621682" evidence="5">
    <location>
        <begin position="23"/>
        <end position="1103"/>
    </location>
</feature>
<proteinExistence type="predicted"/>
<keyword evidence="1" id="KW-0433">Leucine-rich repeat</keyword>
<dbReference type="PANTHER" id="PTHR48056">
    <property type="entry name" value="LRR RECEPTOR-LIKE SERINE/THREONINE-PROTEIN KINASE-RELATED"/>
    <property type="match status" value="1"/>
</dbReference>
<evidence type="ECO:0000256" key="1">
    <source>
        <dbReference type="ARBA" id="ARBA00022614"/>
    </source>
</evidence>
<dbReference type="EMBL" id="CYKH01000412">
    <property type="protein sequence ID" value="CUF80416.1"/>
    <property type="molecule type" value="Genomic_DNA"/>
</dbReference>
<organism evidence="6 7">
    <name type="scientific">Bodo saltans</name>
    <name type="common">Flagellated protozoan</name>
    <dbReference type="NCBI Taxonomy" id="75058"/>
    <lineage>
        <taxon>Eukaryota</taxon>
        <taxon>Discoba</taxon>
        <taxon>Euglenozoa</taxon>
        <taxon>Kinetoplastea</taxon>
        <taxon>Metakinetoplastina</taxon>
        <taxon>Eubodonida</taxon>
        <taxon>Bodonidae</taxon>
        <taxon>Bodo</taxon>
    </lineage>
</organism>
<protein>
    <submittedName>
        <fullName evidence="6">GP46-like surface antigen, putative</fullName>
    </submittedName>
</protein>